<proteinExistence type="predicted"/>
<feature type="domain" description="Peptidase S9 prolyl oligopeptidase catalytic" evidence="1">
    <location>
        <begin position="147"/>
        <end position="314"/>
    </location>
</feature>
<dbReference type="SUPFAM" id="SSF53474">
    <property type="entry name" value="alpha/beta-Hydrolases"/>
    <property type="match status" value="1"/>
</dbReference>
<evidence type="ECO:0000313" key="3">
    <source>
        <dbReference type="Proteomes" id="UP000095558"/>
    </source>
</evidence>
<dbReference type="RefSeq" id="WP_042399720.1">
    <property type="nucleotide sequence ID" value="NZ_CYYT01000066.1"/>
</dbReference>
<dbReference type="AlphaFoldDB" id="A0A174E647"/>
<dbReference type="EMBL" id="CYZV01000020">
    <property type="protein sequence ID" value="CUO31480.1"/>
    <property type="molecule type" value="Genomic_DNA"/>
</dbReference>
<dbReference type="InterPro" id="IPR001375">
    <property type="entry name" value="Peptidase_S9_cat"/>
</dbReference>
<dbReference type="Pfam" id="PF00326">
    <property type="entry name" value="Peptidase_S9"/>
    <property type="match status" value="1"/>
</dbReference>
<accession>A0A174E647</accession>
<protein>
    <submittedName>
        <fullName evidence="2">Alpha/beta hydrolase</fullName>
    </submittedName>
</protein>
<evidence type="ECO:0000313" key="2">
    <source>
        <dbReference type="EMBL" id="CUO31480.1"/>
    </source>
</evidence>
<dbReference type="Gene3D" id="3.40.50.1820">
    <property type="entry name" value="alpha/beta hydrolase"/>
    <property type="match status" value="1"/>
</dbReference>
<dbReference type="GO" id="GO:0016787">
    <property type="term" value="F:hydrolase activity"/>
    <property type="evidence" value="ECO:0007669"/>
    <property type="project" value="UniProtKB-KW"/>
</dbReference>
<dbReference type="PANTHER" id="PTHR43358">
    <property type="entry name" value="ALPHA/BETA-HYDROLASE"/>
    <property type="match status" value="1"/>
</dbReference>
<dbReference type="InterPro" id="IPR029058">
    <property type="entry name" value="AB_hydrolase_fold"/>
</dbReference>
<evidence type="ECO:0000259" key="1">
    <source>
        <dbReference type="Pfam" id="PF00326"/>
    </source>
</evidence>
<gene>
    <name evidence="2" type="ORF">ERS852470_01978</name>
</gene>
<keyword evidence="2" id="KW-0378">Hydrolase</keyword>
<dbReference type="InterPro" id="IPR052920">
    <property type="entry name" value="DNA-binding_regulatory"/>
</dbReference>
<organism evidence="2 3">
    <name type="scientific">Clostridium disporicum</name>
    <dbReference type="NCBI Taxonomy" id="84024"/>
    <lineage>
        <taxon>Bacteria</taxon>
        <taxon>Bacillati</taxon>
        <taxon>Bacillota</taxon>
        <taxon>Clostridia</taxon>
        <taxon>Eubacteriales</taxon>
        <taxon>Clostridiaceae</taxon>
        <taxon>Clostridium</taxon>
    </lineage>
</organism>
<dbReference type="OrthoDB" id="9776685at2"/>
<name>A0A174E647_9CLOT</name>
<sequence>MIRKLLIGGVVCFTVGEVAIASYLLKRTLVRGRADVERTKKMSGTNWVKYIPEIKKRKDWLINQEHKDVYVKSNDGLKLHGILFPKNDSKKIVICLHGYSSNAGISDHAAISKFYLDMNFNILMIDARAHGRSEGKYIGFGCLDRYDLLCWISYIIERFGDDCEILLHGISMGGATVLMASGLELPNNVKGIISDCAFTSAWEVFVDVLKDMYHIPPYPIINIANSISKSIAGYGLNECNSAEEVKKAKVPILFIHGDNDTFVPCSMSKEIYKNCASPKALLIVKDAGHAESYYKDTINYEKKVKDFIERYLSNKEVIIND</sequence>
<dbReference type="Proteomes" id="UP000095558">
    <property type="component" value="Unassembled WGS sequence"/>
</dbReference>
<dbReference type="GeneID" id="83012434"/>
<reference evidence="2 3" key="1">
    <citation type="submission" date="2015-09" db="EMBL/GenBank/DDBJ databases">
        <authorList>
            <consortium name="Pathogen Informatics"/>
        </authorList>
    </citation>
    <scope>NUCLEOTIDE SEQUENCE [LARGE SCALE GENOMIC DNA]</scope>
    <source>
        <strain evidence="2 3">2789STDY5834855</strain>
    </source>
</reference>
<dbReference type="PANTHER" id="PTHR43358:SF4">
    <property type="entry name" value="ALPHA_BETA HYDROLASE FOLD-1 DOMAIN-CONTAINING PROTEIN"/>
    <property type="match status" value="1"/>
</dbReference>